<dbReference type="Proteomes" id="UP001207468">
    <property type="component" value="Unassembled WGS sequence"/>
</dbReference>
<proteinExistence type="predicted"/>
<evidence type="ECO:0000313" key="2">
    <source>
        <dbReference type="Proteomes" id="UP001207468"/>
    </source>
</evidence>
<organism evidence="1 2">
    <name type="scientific">Russula earlei</name>
    <dbReference type="NCBI Taxonomy" id="71964"/>
    <lineage>
        <taxon>Eukaryota</taxon>
        <taxon>Fungi</taxon>
        <taxon>Dikarya</taxon>
        <taxon>Basidiomycota</taxon>
        <taxon>Agaricomycotina</taxon>
        <taxon>Agaricomycetes</taxon>
        <taxon>Russulales</taxon>
        <taxon>Russulaceae</taxon>
        <taxon>Russula</taxon>
    </lineage>
</organism>
<protein>
    <submittedName>
        <fullName evidence="1">Uncharacterized protein</fullName>
    </submittedName>
</protein>
<keyword evidence="2" id="KW-1185">Reference proteome</keyword>
<comment type="caution">
    <text evidence="1">The sequence shown here is derived from an EMBL/GenBank/DDBJ whole genome shotgun (WGS) entry which is preliminary data.</text>
</comment>
<reference evidence="1" key="1">
    <citation type="submission" date="2021-03" db="EMBL/GenBank/DDBJ databases">
        <title>Evolutionary priming and transition to the ectomycorrhizal habit in an iconic lineage of mushroom-forming fungi: is preadaptation a requirement?</title>
        <authorList>
            <consortium name="DOE Joint Genome Institute"/>
            <person name="Looney B.P."/>
            <person name="Miyauchi S."/>
            <person name="Morin E."/>
            <person name="Drula E."/>
            <person name="Courty P.E."/>
            <person name="Chicoki N."/>
            <person name="Fauchery L."/>
            <person name="Kohler A."/>
            <person name="Kuo A."/>
            <person name="LaButti K."/>
            <person name="Pangilinan J."/>
            <person name="Lipzen A."/>
            <person name="Riley R."/>
            <person name="Andreopoulos W."/>
            <person name="He G."/>
            <person name="Johnson J."/>
            <person name="Barry K.W."/>
            <person name="Grigoriev I.V."/>
            <person name="Nagy L."/>
            <person name="Hibbett D."/>
            <person name="Henrissat B."/>
            <person name="Matheny P.B."/>
            <person name="Labbe J."/>
            <person name="Martin A.F."/>
        </authorList>
    </citation>
    <scope>NUCLEOTIDE SEQUENCE</scope>
    <source>
        <strain evidence="1">BPL698</strain>
    </source>
</reference>
<dbReference type="EMBL" id="JAGFNK010000326">
    <property type="protein sequence ID" value="KAI9452806.1"/>
    <property type="molecule type" value="Genomic_DNA"/>
</dbReference>
<accession>A0ACC0TYG8</accession>
<evidence type="ECO:0000313" key="1">
    <source>
        <dbReference type="EMBL" id="KAI9452806.1"/>
    </source>
</evidence>
<sequence>MLRSLEQMVDRTLYCVHRYFFSRDSAYFSTGLAQFDIRDHETLPTIISLDKIERNDFDAFLSVFYPESFEENDRSYEQWKSVLHLSTRWGFASMRKLALATINPPTPYDRLLLARTYSVDHWVVPALSALCEKAEPLTFSEAREMDIGDVVLVATVRENIRSHKLQVDAVDVPHHVEAALEGILGIYPKQSAKEEEAHGIGDEQSVSSNSAQRGATTRRTGTEVTVAPKAVSRGREAATVREGAAAPEGEVAVASARGIRVMEAAVVREAVARVEATTANNFLMAAKRRTGLDANVGRFIF</sequence>
<name>A0ACC0TYG8_9AGAM</name>
<gene>
    <name evidence="1" type="ORF">F5148DRAFT_496055</name>
</gene>